<dbReference type="RefSeq" id="WP_407348681.1">
    <property type="nucleotide sequence ID" value="NZ_CP136864.1"/>
</dbReference>
<organism evidence="1 2">
    <name type="scientific">Congregibacter variabilis</name>
    <dbReference type="NCBI Taxonomy" id="3081200"/>
    <lineage>
        <taxon>Bacteria</taxon>
        <taxon>Pseudomonadati</taxon>
        <taxon>Pseudomonadota</taxon>
        <taxon>Gammaproteobacteria</taxon>
        <taxon>Cellvibrionales</taxon>
        <taxon>Halieaceae</taxon>
        <taxon>Congregibacter</taxon>
    </lineage>
</organism>
<dbReference type="Pfam" id="PF11445">
    <property type="entry name" value="DUF2894"/>
    <property type="match status" value="1"/>
</dbReference>
<proteinExistence type="predicted"/>
<dbReference type="Proteomes" id="UP001626537">
    <property type="component" value="Chromosome"/>
</dbReference>
<evidence type="ECO:0000313" key="1">
    <source>
        <dbReference type="EMBL" id="WOJ94042.1"/>
    </source>
</evidence>
<evidence type="ECO:0000313" key="2">
    <source>
        <dbReference type="Proteomes" id="UP001626537"/>
    </source>
</evidence>
<protein>
    <submittedName>
        <fullName evidence="1">DUF2894 domain-containing protein</fullName>
    </submittedName>
</protein>
<dbReference type="EMBL" id="CP136864">
    <property type="protein sequence ID" value="WOJ94042.1"/>
    <property type="molecule type" value="Genomic_DNA"/>
</dbReference>
<keyword evidence="2" id="KW-1185">Reference proteome</keyword>
<gene>
    <name evidence="1" type="ORF">R0135_02455</name>
</gene>
<accession>A0ABZ0I3G4</accession>
<name>A0ABZ0I3G4_9GAMM</name>
<dbReference type="InterPro" id="IPR021549">
    <property type="entry name" value="DUF2894"/>
</dbReference>
<reference evidence="1 2" key="1">
    <citation type="submission" date="2023-10" db="EMBL/GenBank/DDBJ databases">
        <title>Two novel species belonging to the OM43/NOR5 clade.</title>
        <authorList>
            <person name="Park M."/>
        </authorList>
    </citation>
    <scope>NUCLEOTIDE SEQUENCE [LARGE SCALE GENOMIC DNA]</scope>
    <source>
        <strain evidence="1 2">IMCC43200</strain>
    </source>
</reference>
<sequence>MADSAENGALAQGSKRPESSFVPTLEALDALRTLLGQRTELKALDVVRQRTWKRDVEARIEQAMATLPEAAGPLNSQGLVVKALLALDQRAPNYLEFLVSYLDTLLWLEEQA</sequence>